<sequence>MAQTSGWRGDEFAKLSAVGAASGLTKAAEFLRGQSVPLVPVDRGDLEDSASVQPATVSDLEATVSYDTPYAVIQHERLDFHHSEGQAKYLEGPLEENRGTLQELIATEVRRATGG</sequence>
<dbReference type="EMBL" id="RCUW01000009">
    <property type="protein sequence ID" value="RLP68355.1"/>
    <property type="molecule type" value="Genomic_DNA"/>
</dbReference>
<comment type="caution">
    <text evidence="1">The sequence shown here is derived from an EMBL/GenBank/DDBJ whole genome shotgun (WGS) entry which is preliminary data.</text>
</comment>
<protein>
    <submittedName>
        <fullName evidence="1">HK97 gp10 family phage protein</fullName>
    </submittedName>
</protein>
<name>A0A3L6ZL26_9MICO</name>
<dbReference type="Proteomes" id="UP000275395">
    <property type="component" value="Unassembled WGS sequence"/>
</dbReference>
<proteinExistence type="predicted"/>
<organism evidence="1 2">
    <name type="scientific">Mycetocola reblochoni</name>
    <dbReference type="NCBI Taxonomy" id="331618"/>
    <lineage>
        <taxon>Bacteria</taxon>
        <taxon>Bacillati</taxon>
        <taxon>Actinomycetota</taxon>
        <taxon>Actinomycetes</taxon>
        <taxon>Micrococcales</taxon>
        <taxon>Microbacteriaceae</taxon>
        <taxon>Mycetocola</taxon>
    </lineage>
</organism>
<dbReference type="AlphaFoldDB" id="A0A3L6ZL26"/>
<accession>A0A3L6ZL26</accession>
<gene>
    <name evidence="1" type="ORF">D9V30_10220</name>
</gene>
<reference evidence="1 2" key="1">
    <citation type="submission" date="2018-10" db="EMBL/GenBank/DDBJ databases">
        <authorList>
            <person name="Li J."/>
        </authorList>
    </citation>
    <scope>NUCLEOTIDE SEQUENCE [LARGE SCALE GENOMIC DNA]</scope>
    <source>
        <strain evidence="1 2">JCM 30549</strain>
    </source>
</reference>
<evidence type="ECO:0000313" key="2">
    <source>
        <dbReference type="Proteomes" id="UP000275395"/>
    </source>
</evidence>
<evidence type="ECO:0000313" key="1">
    <source>
        <dbReference type="EMBL" id="RLP68355.1"/>
    </source>
</evidence>